<evidence type="ECO:0000256" key="2">
    <source>
        <dbReference type="ARBA" id="ARBA00022525"/>
    </source>
</evidence>
<keyword evidence="7" id="KW-0395">Inflammatory response</keyword>
<dbReference type="EMBL" id="CABDUW010000035">
    <property type="protein sequence ID" value="VTJ54119.1"/>
    <property type="molecule type" value="Genomic_DNA"/>
</dbReference>
<feature type="region of interest" description="Disordered" evidence="8">
    <location>
        <begin position="88"/>
        <end position="135"/>
    </location>
</feature>
<dbReference type="InterPro" id="IPR008993">
    <property type="entry name" value="TIMP-like_OB-fold"/>
</dbReference>
<dbReference type="GO" id="GO:0006958">
    <property type="term" value="P:complement activation, classical pathway"/>
    <property type="evidence" value="ECO:0007669"/>
    <property type="project" value="UniProtKB-KW"/>
</dbReference>
<dbReference type="GO" id="GO:0006954">
    <property type="term" value="P:inflammatory response"/>
    <property type="evidence" value="ECO:0007669"/>
    <property type="project" value="UniProtKB-KW"/>
</dbReference>
<dbReference type="SUPFAM" id="SSF48239">
    <property type="entry name" value="Terpenoid cyclases/Protein prenyltransferases"/>
    <property type="match status" value="1"/>
</dbReference>
<evidence type="ECO:0000256" key="8">
    <source>
        <dbReference type="SAM" id="MobiDB-lite"/>
    </source>
</evidence>
<evidence type="ECO:0000259" key="9">
    <source>
        <dbReference type="PROSITE" id="PS50189"/>
    </source>
</evidence>
<evidence type="ECO:0000256" key="1">
    <source>
        <dbReference type="ARBA" id="ARBA00004613"/>
    </source>
</evidence>
<keyword evidence="3" id="KW-0399">Innate immunity</keyword>
<evidence type="ECO:0000256" key="5">
    <source>
        <dbReference type="ARBA" id="ARBA00022875"/>
    </source>
</evidence>
<evidence type="ECO:0000313" key="10">
    <source>
        <dbReference type="EMBL" id="VTJ54119.1"/>
    </source>
</evidence>
<dbReference type="InterPro" id="IPR001134">
    <property type="entry name" value="Netrin_domain"/>
</dbReference>
<organism evidence="10 11">
    <name type="scientific">Marmota monax</name>
    <name type="common">Woodchuck</name>
    <dbReference type="NCBI Taxonomy" id="9995"/>
    <lineage>
        <taxon>Eukaryota</taxon>
        <taxon>Metazoa</taxon>
        <taxon>Chordata</taxon>
        <taxon>Craniata</taxon>
        <taxon>Vertebrata</taxon>
        <taxon>Euteleostomi</taxon>
        <taxon>Mammalia</taxon>
        <taxon>Eutheria</taxon>
        <taxon>Euarchontoglires</taxon>
        <taxon>Glires</taxon>
        <taxon>Rodentia</taxon>
        <taxon>Sciuromorpha</taxon>
        <taxon>Sciuridae</taxon>
        <taxon>Xerinae</taxon>
        <taxon>Marmotini</taxon>
        <taxon>Marmota</taxon>
    </lineage>
</organism>
<protein>
    <recommendedName>
        <fullName evidence="9">NTR domain-containing protein</fullName>
    </recommendedName>
</protein>
<evidence type="ECO:0000313" key="11">
    <source>
        <dbReference type="Proteomes" id="UP000335636"/>
    </source>
</evidence>
<dbReference type="PANTHER" id="PTHR11412:SF111">
    <property type="entry name" value="VENOM FACTOR"/>
    <property type="match status" value="1"/>
</dbReference>
<dbReference type="AlphaFoldDB" id="A0A5E4AAN5"/>
<dbReference type="PANTHER" id="PTHR11412">
    <property type="entry name" value="MACROGLOBULIN / COMPLEMENT"/>
    <property type="match status" value="1"/>
</dbReference>
<keyword evidence="2" id="KW-0964">Secreted</keyword>
<keyword evidence="11" id="KW-1185">Reference proteome</keyword>
<dbReference type="InterPro" id="IPR011626">
    <property type="entry name" value="Alpha-macroglobulin_TED"/>
</dbReference>
<comment type="subcellular location">
    <subcellularLocation>
        <location evidence="1">Secreted</location>
    </subcellularLocation>
</comment>
<evidence type="ECO:0000256" key="6">
    <source>
        <dbReference type="ARBA" id="ARBA00023157"/>
    </source>
</evidence>
<evidence type="ECO:0000256" key="3">
    <source>
        <dbReference type="ARBA" id="ARBA00022588"/>
    </source>
</evidence>
<dbReference type="InterPro" id="IPR050473">
    <property type="entry name" value="A2M/Complement_sys"/>
</dbReference>
<keyword evidence="5" id="KW-0180">Complement pathway</keyword>
<dbReference type="Gene3D" id="1.50.10.20">
    <property type="match status" value="1"/>
</dbReference>
<feature type="compositionally biased region" description="Basic and acidic residues" evidence="8">
    <location>
        <begin position="92"/>
        <end position="101"/>
    </location>
</feature>
<dbReference type="GO" id="GO:0005615">
    <property type="term" value="C:extracellular space"/>
    <property type="evidence" value="ECO:0007669"/>
    <property type="project" value="InterPro"/>
</dbReference>
<dbReference type="Gene3D" id="2.40.50.120">
    <property type="match status" value="1"/>
</dbReference>
<dbReference type="InterPro" id="IPR008930">
    <property type="entry name" value="Terpenoid_cyclase/PrenylTrfase"/>
</dbReference>
<sequence>MGLLRRTHLNARWPTRHLPTALRRVPPGFIQMLSHQSRDGTFHVIKRRPTAPGPARLCPVTDLTPPCHPGNTPIPPAFLPTSLQKWLLNTGDRPRPGDPEKAPPPSPRLTSNSIQARAGHPGDPQSLEGRLGRGGYKGSEADVSLRALVLVALREGKELCSPRVPNLDGSIRKACGFLETKLPHVLTTFAMAIASYALALAKSRLDSFASRDRTHWPVGSLPQNSLYPVEATAYALMQKLELGLHNDTDAINKWLLEKRELGGGFGSTQTTVVTLEALTRFSLAVPFEGIQDLQVQISTPSRSLHKRRLIDQNRARPALQHLQVPGAEDLEMKASGRGRGTISLTSDVEMYAFQYETKASTSNSSVVLYLEKLQAIIKSDPAMPLSVKKFVTQATCYDSLGLREQESYLIMGLTSDLWRVKSEYSYPLGKKMFLMLWPSDRDRGKKDLLAQLEGFSEHLSTHGCES</sequence>
<dbReference type="PROSITE" id="PS50189">
    <property type="entry name" value="NTR"/>
    <property type="match status" value="1"/>
</dbReference>
<dbReference type="Pfam" id="PF07678">
    <property type="entry name" value="TED_complement"/>
    <property type="match status" value="1"/>
</dbReference>
<proteinExistence type="predicted"/>
<reference evidence="10" key="1">
    <citation type="submission" date="2019-04" db="EMBL/GenBank/DDBJ databases">
        <authorList>
            <person name="Alioto T."/>
            <person name="Alioto T."/>
        </authorList>
    </citation>
    <scope>NUCLEOTIDE SEQUENCE [LARGE SCALE GENOMIC DNA]</scope>
</reference>
<feature type="domain" description="NTR" evidence="9">
    <location>
        <begin position="328"/>
        <end position="464"/>
    </location>
</feature>
<dbReference type="SMART" id="SM00643">
    <property type="entry name" value="C345C"/>
    <property type="match status" value="1"/>
</dbReference>
<accession>A0A5E4AAN5</accession>
<dbReference type="InterPro" id="IPR018933">
    <property type="entry name" value="Netrin_module_non-TIMP"/>
</dbReference>
<evidence type="ECO:0000256" key="7">
    <source>
        <dbReference type="ARBA" id="ARBA00023198"/>
    </source>
</evidence>
<dbReference type="GO" id="GO:0045087">
    <property type="term" value="P:innate immune response"/>
    <property type="evidence" value="ECO:0007669"/>
    <property type="project" value="UniProtKB-KW"/>
</dbReference>
<keyword evidence="6" id="KW-1015">Disulfide bond</keyword>
<gene>
    <name evidence="10" type="ORF">MONAX_5E035684</name>
</gene>
<name>A0A5E4AAN5_MARMO</name>
<dbReference type="Pfam" id="PF01759">
    <property type="entry name" value="NTR"/>
    <property type="match status" value="1"/>
</dbReference>
<evidence type="ECO:0000256" key="4">
    <source>
        <dbReference type="ARBA" id="ARBA00022859"/>
    </source>
</evidence>
<dbReference type="SUPFAM" id="SSF50242">
    <property type="entry name" value="TIMP-like"/>
    <property type="match status" value="1"/>
</dbReference>
<comment type="caution">
    <text evidence="10">The sequence shown here is derived from an EMBL/GenBank/DDBJ whole genome shotgun (WGS) entry which is preliminary data.</text>
</comment>
<dbReference type="Proteomes" id="UP000335636">
    <property type="component" value="Unassembled WGS sequence"/>
</dbReference>
<keyword evidence="4" id="KW-0391">Immunity</keyword>